<name>A0A7G8BGB6_9BACT</name>
<gene>
    <name evidence="1" type="ORF">H7849_21340</name>
</gene>
<proteinExistence type="predicted"/>
<dbReference type="RefSeq" id="WP_186742351.1">
    <property type="nucleotide sequence ID" value="NZ_CP060394.1"/>
</dbReference>
<evidence type="ECO:0000313" key="2">
    <source>
        <dbReference type="Proteomes" id="UP000515312"/>
    </source>
</evidence>
<dbReference type="AlphaFoldDB" id="A0A7G8BGB6"/>
<dbReference type="EMBL" id="CP060394">
    <property type="protein sequence ID" value="QNI31586.1"/>
    <property type="molecule type" value="Genomic_DNA"/>
</dbReference>
<keyword evidence="2" id="KW-1185">Reference proteome</keyword>
<accession>A0A7G8BGB6</accession>
<reference evidence="1 2" key="1">
    <citation type="submission" date="2020-08" db="EMBL/GenBank/DDBJ databases">
        <title>Edaphobacter telluris sp. nov. and Acidobacterium dinghuensis sp. nov., two acidobacteria isolated from forest soil.</title>
        <authorList>
            <person name="Fu J."/>
            <person name="Qiu L."/>
        </authorList>
    </citation>
    <scope>NUCLEOTIDE SEQUENCE [LARGE SCALE GENOMIC DNA]</scope>
    <source>
        <strain evidence="1">4Y35</strain>
    </source>
</reference>
<sequence>MQTSGHFGRRLPLDFCGDFFRRLAPMVTSSVRMAIEGSSSPVGAPPAWLRRAADVRVLGWTETDACATVLQVEAPPLGEAAEEIYKQTAFWDTKPEPQETALNIFARVAKEVRSGNLDSSLYDLGLLKRFGNANRLFGQQVEFVDLPERWTPDSPLARLDRDVAVRAQQLTEQTPASRQVRVSGRLDMMRHSTRSFEMILEDGRPVRGVLENAEEIDRLKPLLGKFITVVGKAVYRPSGSVLRIDAQGMEEGTAESRLFTRIPPPILHRVPSSRIRTGDQNRNWMDAFFGTWPGDETDEELLEMLREVRG</sequence>
<organism evidence="1 2">
    <name type="scientific">Alloacidobacterium dinghuense</name>
    <dbReference type="NCBI Taxonomy" id="2763107"/>
    <lineage>
        <taxon>Bacteria</taxon>
        <taxon>Pseudomonadati</taxon>
        <taxon>Acidobacteriota</taxon>
        <taxon>Terriglobia</taxon>
        <taxon>Terriglobales</taxon>
        <taxon>Acidobacteriaceae</taxon>
        <taxon>Alloacidobacterium</taxon>
    </lineage>
</organism>
<evidence type="ECO:0000313" key="1">
    <source>
        <dbReference type="EMBL" id="QNI31586.1"/>
    </source>
</evidence>
<dbReference type="Proteomes" id="UP000515312">
    <property type="component" value="Chromosome"/>
</dbReference>
<dbReference type="KEGG" id="adin:H7849_21340"/>
<protein>
    <submittedName>
        <fullName evidence="1">Uncharacterized protein</fullName>
    </submittedName>
</protein>